<evidence type="ECO:0000313" key="1">
    <source>
        <dbReference type="EMBL" id="GIQ64935.1"/>
    </source>
</evidence>
<name>A0ABQ4N9K9_9BACL</name>
<dbReference type="EMBL" id="BOVJ01000113">
    <property type="protein sequence ID" value="GIQ64935.1"/>
    <property type="molecule type" value="Genomic_DNA"/>
</dbReference>
<dbReference type="RefSeq" id="WP_213529408.1">
    <property type="nucleotide sequence ID" value="NZ_BOVJ01000113.1"/>
</dbReference>
<comment type="caution">
    <text evidence="1">The sequence shown here is derived from an EMBL/GenBank/DDBJ whole genome shotgun (WGS) entry which is preliminary data.</text>
</comment>
<dbReference type="Proteomes" id="UP000680304">
    <property type="component" value="Unassembled WGS sequence"/>
</dbReference>
<reference evidence="1 2" key="1">
    <citation type="submission" date="2021-04" db="EMBL/GenBank/DDBJ databases">
        <title>Draft genome sequence of Paenibacillus cisolokensis, LC2-13A.</title>
        <authorList>
            <person name="Uke A."/>
            <person name="Chhe C."/>
            <person name="Baramee S."/>
            <person name="Kosugi A."/>
        </authorList>
    </citation>
    <scope>NUCLEOTIDE SEQUENCE [LARGE SCALE GENOMIC DNA]</scope>
    <source>
        <strain evidence="1 2">LC2-13A</strain>
    </source>
</reference>
<protein>
    <recommendedName>
        <fullName evidence="3">Ankyrin</fullName>
    </recommendedName>
</protein>
<gene>
    <name evidence="1" type="ORF">PACILC2_35030</name>
</gene>
<accession>A0ABQ4N9K9</accession>
<keyword evidence="2" id="KW-1185">Reference proteome</keyword>
<organism evidence="1 2">
    <name type="scientific">Paenibacillus cisolokensis</name>
    <dbReference type="NCBI Taxonomy" id="1658519"/>
    <lineage>
        <taxon>Bacteria</taxon>
        <taxon>Bacillati</taxon>
        <taxon>Bacillota</taxon>
        <taxon>Bacilli</taxon>
        <taxon>Bacillales</taxon>
        <taxon>Paenibacillaceae</taxon>
        <taxon>Paenibacillus</taxon>
    </lineage>
</organism>
<evidence type="ECO:0008006" key="3">
    <source>
        <dbReference type="Google" id="ProtNLM"/>
    </source>
</evidence>
<proteinExistence type="predicted"/>
<evidence type="ECO:0000313" key="2">
    <source>
        <dbReference type="Proteomes" id="UP000680304"/>
    </source>
</evidence>
<sequence>MLRKDAKWTQWSEKDGKNALHYLCGLDISTDPQKVEASLQILKLLLESGMDINSIHKIPDRCGFFPLPRFGTRIHGEEMKSFIPIFCPQAQTPIIACLPSLGTMMSKRPIYSKIWSGD</sequence>